<comment type="subcellular location">
    <subcellularLocation>
        <location evidence="1">Cell projection</location>
        <location evidence="1">Cilium</location>
    </subcellularLocation>
</comment>
<organism evidence="10 11">
    <name type="scientific">Zosterops lateralis melanops</name>
    <dbReference type="NCBI Taxonomy" id="1220523"/>
    <lineage>
        <taxon>Eukaryota</taxon>
        <taxon>Metazoa</taxon>
        <taxon>Chordata</taxon>
        <taxon>Craniata</taxon>
        <taxon>Vertebrata</taxon>
        <taxon>Euteleostomi</taxon>
        <taxon>Archelosauria</taxon>
        <taxon>Archosauria</taxon>
        <taxon>Dinosauria</taxon>
        <taxon>Saurischia</taxon>
        <taxon>Theropoda</taxon>
        <taxon>Coelurosauria</taxon>
        <taxon>Aves</taxon>
        <taxon>Neognathae</taxon>
        <taxon>Neoaves</taxon>
        <taxon>Telluraves</taxon>
        <taxon>Australaves</taxon>
        <taxon>Passeriformes</taxon>
        <taxon>Sylvioidea</taxon>
        <taxon>Zosteropidae</taxon>
        <taxon>Zosterops</taxon>
    </lineage>
</organism>
<dbReference type="Pfam" id="PF13287">
    <property type="entry name" value="Fn3_assoc"/>
    <property type="match status" value="1"/>
</dbReference>
<keyword evidence="5" id="KW-0862">Zinc</keyword>
<evidence type="ECO:0000256" key="4">
    <source>
        <dbReference type="ARBA" id="ARBA00022771"/>
    </source>
</evidence>
<dbReference type="InterPro" id="IPR025874">
    <property type="entry name" value="DZR"/>
</dbReference>
<evidence type="ECO:0000256" key="1">
    <source>
        <dbReference type="ARBA" id="ARBA00004138"/>
    </source>
</evidence>
<dbReference type="Ensembl" id="ENSZLMT00000000090.1">
    <property type="protein sequence ID" value="ENSZLMP00000000081.1"/>
    <property type="gene ID" value="ENSZLMG00000000066.1"/>
</dbReference>
<evidence type="ECO:0000313" key="11">
    <source>
        <dbReference type="Proteomes" id="UP000694401"/>
    </source>
</evidence>
<reference evidence="10" key="1">
    <citation type="submission" date="2025-08" db="UniProtKB">
        <authorList>
            <consortium name="Ensembl"/>
        </authorList>
    </citation>
    <scope>IDENTIFICATION</scope>
</reference>
<keyword evidence="6" id="KW-0040">ANK repeat</keyword>
<evidence type="ECO:0000256" key="5">
    <source>
        <dbReference type="ARBA" id="ARBA00022833"/>
    </source>
</evidence>
<feature type="domain" description="DZANK-type" evidence="9">
    <location>
        <begin position="306"/>
        <end position="354"/>
    </location>
</feature>
<dbReference type="SUPFAM" id="SSF48403">
    <property type="entry name" value="Ankyrin repeat"/>
    <property type="match status" value="1"/>
</dbReference>
<evidence type="ECO:0000256" key="3">
    <source>
        <dbReference type="ARBA" id="ARBA00022737"/>
    </source>
</evidence>
<protein>
    <recommendedName>
        <fullName evidence="8">Double zinc ribbon and ankyrin repeat-containing protein 1</fullName>
    </recommendedName>
</protein>
<keyword evidence="4" id="KW-0863">Zinc-finger</keyword>
<dbReference type="InterPro" id="IPR002110">
    <property type="entry name" value="Ankyrin_rpt"/>
</dbReference>
<keyword evidence="7" id="KW-0966">Cell projection</keyword>
<dbReference type="InterPro" id="IPR026876">
    <property type="entry name" value="Fn3_assoc_repeat"/>
</dbReference>
<dbReference type="Pfam" id="PF12773">
    <property type="entry name" value="DZR"/>
    <property type="match status" value="1"/>
</dbReference>
<name>A0A8D2NMV5_ZOSLA</name>
<dbReference type="Pfam" id="PF12796">
    <property type="entry name" value="Ank_2"/>
    <property type="match status" value="1"/>
</dbReference>
<dbReference type="AlphaFoldDB" id="A0A8D2NMV5"/>
<dbReference type="Proteomes" id="UP000694401">
    <property type="component" value="Unassembled WGS sequence"/>
</dbReference>
<dbReference type="InterPro" id="IPR036770">
    <property type="entry name" value="Ankyrin_rpt-contain_sf"/>
</dbReference>
<evidence type="ECO:0000256" key="6">
    <source>
        <dbReference type="ARBA" id="ARBA00023043"/>
    </source>
</evidence>
<evidence type="ECO:0000256" key="2">
    <source>
        <dbReference type="ARBA" id="ARBA00022723"/>
    </source>
</evidence>
<reference evidence="10" key="2">
    <citation type="submission" date="2025-09" db="UniProtKB">
        <authorList>
            <consortium name="Ensembl"/>
        </authorList>
    </citation>
    <scope>IDENTIFICATION</scope>
</reference>
<dbReference type="GO" id="GO:0042462">
    <property type="term" value="P:eye photoreceptor cell development"/>
    <property type="evidence" value="ECO:0007669"/>
    <property type="project" value="TreeGrafter"/>
</dbReference>
<keyword evidence="3" id="KW-0677">Repeat</keyword>
<dbReference type="PANTHER" id="PTHR16058">
    <property type="entry name" value="DOUBLE ZINC RIBBON AND ANKYRIN REPEAT-CONTAINING PROTEIN 1"/>
    <property type="match status" value="1"/>
</dbReference>
<dbReference type="SMART" id="SM00248">
    <property type="entry name" value="ANK"/>
    <property type="match status" value="3"/>
</dbReference>
<dbReference type="InterPro" id="IPR052481">
    <property type="entry name" value="DZAN1"/>
</dbReference>
<dbReference type="PANTHER" id="PTHR16058:SF4">
    <property type="entry name" value="DOUBLE ZINC RIBBON AND ANKYRIN REPEAT-CONTAINING PROTEIN 1"/>
    <property type="match status" value="1"/>
</dbReference>
<keyword evidence="11" id="KW-1185">Reference proteome</keyword>
<accession>A0A8D2NMV5</accession>
<proteinExistence type="predicted"/>
<evidence type="ECO:0000259" key="9">
    <source>
        <dbReference type="Pfam" id="PF12773"/>
    </source>
</evidence>
<dbReference type="GO" id="GO:0005929">
    <property type="term" value="C:cilium"/>
    <property type="evidence" value="ECO:0007669"/>
    <property type="project" value="UniProtKB-SubCell"/>
</dbReference>
<evidence type="ECO:0000313" key="10">
    <source>
        <dbReference type="Ensembl" id="ENSZLMP00000000081.1"/>
    </source>
</evidence>
<sequence>MTAGSVSVPQIIPLRIPPPGKAQREIDTNTLIEIKSDTPGASIYYTLDGSKPELIKKPGYRACNTLEYKGPITLPVGKIMVKAMAVTKDYRESSVMTKVFVVEYQQPNILFSVEDDEKNFLKDMATQVSFRTCNPLCEYKMLYILYYLETNSSAVTSQKSLTSTQVSRIQSKTDFLKCAHCSAPRLSEPLAHFCQKCGSPMPPVPVQRFPLPEGKQMAPCLECRHLVPMNTPTCIICESPIAPQLQPQNNICIKGKVICQVCGTGNPLHHKHCATCESKLPEVQMPVFGGDSCPPLQGQQRKTAQCSKCNGVNQSDARFCAWCGAKPGPLPSYFTCSKCGTSNQPYAHFCVSCGVYIEPPSRQSSPGSAVDPGDSLGSSQAQVAWQTCPVSLHKSRAELTEDKGTQTVGLFYPSSKLLEKKELELISQKEKVEKMNDRKPLLTAISPGKGYWRKQLDHVCAHVRSYAQNNLEFRTLIGEPQMGKVGRKSRQLLDELGQTGKGRITFIEQLLSDGADPNSVSEEERPALTVAVLNKHTGAISPLVQKGADIDQQSGPHNNTALHEAVLQGVEGEECIRALLCCNANVQKKNAAGHSALDLAVAAGDNKVISLFQVSLDREH</sequence>
<dbReference type="Gene3D" id="1.25.40.20">
    <property type="entry name" value="Ankyrin repeat-containing domain"/>
    <property type="match status" value="1"/>
</dbReference>
<evidence type="ECO:0000256" key="8">
    <source>
        <dbReference type="ARBA" id="ARBA00039856"/>
    </source>
</evidence>
<keyword evidence="2" id="KW-0479">Metal-binding</keyword>
<dbReference type="GO" id="GO:0008270">
    <property type="term" value="F:zinc ion binding"/>
    <property type="evidence" value="ECO:0007669"/>
    <property type="project" value="UniProtKB-KW"/>
</dbReference>
<evidence type="ECO:0000256" key="7">
    <source>
        <dbReference type="ARBA" id="ARBA00023273"/>
    </source>
</evidence>